<dbReference type="Proteomes" id="UP000236161">
    <property type="component" value="Unassembled WGS sequence"/>
</dbReference>
<dbReference type="OrthoDB" id="185373at2759"/>
<keyword evidence="3" id="KW-1185">Reference proteome</keyword>
<evidence type="ECO:0000256" key="1">
    <source>
        <dbReference type="SAM" id="MobiDB-lite"/>
    </source>
</evidence>
<organism evidence="2 3">
    <name type="scientific">Apostasia shenzhenica</name>
    <dbReference type="NCBI Taxonomy" id="1088818"/>
    <lineage>
        <taxon>Eukaryota</taxon>
        <taxon>Viridiplantae</taxon>
        <taxon>Streptophyta</taxon>
        <taxon>Embryophyta</taxon>
        <taxon>Tracheophyta</taxon>
        <taxon>Spermatophyta</taxon>
        <taxon>Magnoliopsida</taxon>
        <taxon>Liliopsida</taxon>
        <taxon>Asparagales</taxon>
        <taxon>Orchidaceae</taxon>
        <taxon>Apostasioideae</taxon>
        <taxon>Apostasia</taxon>
    </lineage>
</organism>
<feature type="region of interest" description="Disordered" evidence="1">
    <location>
        <begin position="22"/>
        <end position="46"/>
    </location>
</feature>
<evidence type="ECO:0000313" key="3">
    <source>
        <dbReference type="Proteomes" id="UP000236161"/>
    </source>
</evidence>
<sequence>MVRLEVGSITALLPLLPSPRHLRRPYSSPPTPPLSSRLSRNHAPPSPSRIVDICRAAALTPASHLLRVALSSAISKLSSFLSFSAIRSLVDDLFLSSKDHNSRSLSHAVVLFGQAGMHYDALCAFRSSPSCSSLNYLLFACILSKNHDRIIALIISWQLNPTM</sequence>
<name>A0A2H9ZY40_9ASPA</name>
<evidence type="ECO:0000313" key="2">
    <source>
        <dbReference type="EMBL" id="PKA48193.1"/>
    </source>
</evidence>
<accession>A0A2H9ZY40</accession>
<proteinExistence type="predicted"/>
<dbReference type="AlphaFoldDB" id="A0A2H9ZY40"/>
<dbReference type="STRING" id="1088818.A0A2H9ZY40"/>
<dbReference type="EMBL" id="KZ452863">
    <property type="protein sequence ID" value="PKA48193.1"/>
    <property type="molecule type" value="Genomic_DNA"/>
</dbReference>
<reference evidence="2 3" key="1">
    <citation type="journal article" date="2017" name="Nature">
        <title>The Apostasia genome and the evolution of orchids.</title>
        <authorList>
            <person name="Zhang G.Q."/>
            <person name="Liu K.W."/>
            <person name="Li Z."/>
            <person name="Lohaus R."/>
            <person name="Hsiao Y.Y."/>
            <person name="Niu S.C."/>
            <person name="Wang J.Y."/>
            <person name="Lin Y.C."/>
            <person name="Xu Q."/>
            <person name="Chen L.J."/>
            <person name="Yoshida K."/>
            <person name="Fujiwara S."/>
            <person name="Wang Z.W."/>
            <person name="Zhang Y.Q."/>
            <person name="Mitsuda N."/>
            <person name="Wang M."/>
            <person name="Liu G.H."/>
            <person name="Pecoraro L."/>
            <person name="Huang H.X."/>
            <person name="Xiao X.J."/>
            <person name="Lin M."/>
            <person name="Wu X.Y."/>
            <person name="Wu W.L."/>
            <person name="Chen Y.Y."/>
            <person name="Chang S.B."/>
            <person name="Sakamoto S."/>
            <person name="Ohme-Takagi M."/>
            <person name="Yagi M."/>
            <person name="Zeng S.J."/>
            <person name="Shen C.Y."/>
            <person name="Yeh C.M."/>
            <person name="Luo Y.B."/>
            <person name="Tsai W.C."/>
            <person name="Van de Peer Y."/>
            <person name="Liu Z.J."/>
        </authorList>
    </citation>
    <scope>NUCLEOTIDE SEQUENCE [LARGE SCALE GENOMIC DNA]</scope>
    <source>
        <strain evidence="3">cv. Shenzhen</strain>
        <tissue evidence="2">Stem</tissue>
    </source>
</reference>
<protein>
    <submittedName>
        <fullName evidence="2">Pentatricopeptide repeat-containing protein</fullName>
    </submittedName>
</protein>
<gene>
    <name evidence="2" type="primary">PPR336</name>
    <name evidence="2" type="ORF">AXF42_Ash021466</name>
</gene>